<dbReference type="PANTHER" id="PTHR38444:SF1">
    <property type="entry name" value="ENTEROBACTIN BIOSYNTHESIS PROTEIN YBDZ"/>
    <property type="match status" value="1"/>
</dbReference>
<dbReference type="PANTHER" id="PTHR38444">
    <property type="entry name" value="ENTEROBACTIN BIOSYNTHESIS PROTEIN YBDZ"/>
    <property type="match status" value="1"/>
</dbReference>
<evidence type="ECO:0000259" key="1">
    <source>
        <dbReference type="SMART" id="SM00923"/>
    </source>
</evidence>
<feature type="domain" description="MbtH-like" evidence="1">
    <location>
        <begin position="1"/>
        <end position="52"/>
    </location>
</feature>
<evidence type="ECO:0000313" key="2">
    <source>
        <dbReference type="EMBL" id="MFC6092689.1"/>
    </source>
</evidence>
<proteinExistence type="predicted"/>
<dbReference type="Pfam" id="PF03621">
    <property type="entry name" value="MbtH"/>
    <property type="match status" value="1"/>
</dbReference>
<evidence type="ECO:0000313" key="3">
    <source>
        <dbReference type="Proteomes" id="UP001596220"/>
    </source>
</evidence>
<organism evidence="2 3">
    <name type="scientific">Saccharothrix lopnurensis</name>
    <dbReference type="NCBI Taxonomy" id="1670621"/>
    <lineage>
        <taxon>Bacteria</taxon>
        <taxon>Bacillati</taxon>
        <taxon>Actinomycetota</taxon>
        <taxon>Actinomycetes</taxon>
        <taxon>Pseudonocardiales</taxon>
        <taxon>Pseudonocardiaceae</taxon>
        <taxon>Saccharothrix</taxon>
    </lineage>
</organism>
<dbReference type="Proteomes" id="UP001596220">
    <property type="component" value="Unassembled WGS sequence"/>
</dbReference>
<accession>A0ABW1PBC7</accession>
<comment type="caution">
    <text evidence="2">The sequence shown here is derived from an EMBL/GenBank/DDBJ whole genome shotgun (WGS) entry which is preliminary data.</text>
</comment>
<keyword evidence="3" id="KW-1185">Reference proteome</keyword>
<dbReference type="Gene3D" id="3.90.820.10">
    <property type="entry name" value="Structural Genomics, Unknown Function 30-nov-00 1gh9 Mol_id"/>
    <property type="match status" value="1"/>
</dbReference>
<dbReference type="SMART" id="SM00923">
    <property type="entry name" value="MbtH"/>
    <property type="match status" value="1"/>
</dbReference>
<dbReference type="InterPro" id="IPR038020">
    <property type="entry name" value="MbtH-like_sf"/>
</dbReference>
<dbReference type="InterPro" id="IPR005153">
    <property type="entry name" value="MbtH-like_dom"/>
</dbReference>
<dbReference type="RefSeq" id="WP_380639158.1">
    <property type="nucleotide sequence ID" value="NZ_JBHSQO010000032.1"/>
</dbReference>
<name>A0ABW1PBC7_9PSEU</name>
<dbReference type="EMBL" id="JBHSQO010000032">
    <property type="protein sequence ID" value="MFC6092689.1"/>
    <property type="molecule type" value="Genomic_DNA"/>
</dbReference>
<protein>
    <submittedName>
        <fullName evidence="2">MbtH family protein</fullName>
    </submittedName>
</protein>
<dbReference type="InterPro" id="IPR037407">
    <property type="entry name" value="MLP_fam"/>
</dbReference>
<dbReference type="SUPFAM" id="SSF160582">
    <property type="entry name" value="MbtH-like"/>
    <property type="match status" value="1"/>
</dbReference>
<sequence>MSTDKTDYREFLVVVNDEDQYSIWFADRDLPLGWRAEGKRGPRDECLDHIDQVWTDMRPRSVREHLAAQSG</sequence>
<gene>
    <name evidence="2" type="ORF">ACFP3R_25735</name>
</gene>
<reference evidence="3" key="1">
    <citation type="journal article" date="2019" name="Int. J. Syst. Evol. Microbiol.">
        <title>The Global Catalogue of Microorganisms (GCM) 10K type strain sequencing project: providing services to taxonomists for standard genome sequencing and annotation.</title>
        <authorList>
            <consortium name="The Broad Institute Genomics Platform"/>
            <consortium name="The Broad Institute Genome Sequencing Center for Infectious Disease"/>
            <person name="Wu L."/>
            <person name="Ma J."/>
        </authorList>
    </citation>
    <scope>NUCLEOTIDE SEQUENCE [LARGE SCALE GENOMIC DNA]</scope>
    <source>
        <strain evidence="3">CGMCC 4.7246</strain>
    </source>
</reference>